<name>A0A1M7AVU5_PSETH</name>
<sequence>MSRPVVLSCKTDPEHRVQAMYYDGGSTCRAAMVQWARALGFAAERERGKVVIVVDRQRREDVVIHPGYWLVIDRTKPRRRQQAQSWDAYELSHHFAREGVAA</sequence>
<dbReference type="AlphaFoldDB" id="A0A1M7AVU5"/>
<keyword evidence="2" id="KW-1185">Reference proteome</keyword>
<dbReference type="EMBL" id="FRAP01000030">
    <property type="protein sequence ID" value="SHL46863.1"/>
    <property type="molecule type" value="Genomic_DNA"/>
</dbReference>
<accession>A0A1M7AVU5</accession>
<protein>
    <submittedName>
        <fullName evidence="1">Uncharacterized protein</fullName>
    </submittedName>
</protein>
<dbReference type="STRING" id="1848.SAMN05443637_13036"/>
<gene>
    <name evidence="1" type="ORF">SAMN05443637_13036</name>
</gene>
<proteinExistence type="predicted"/>
<dbReference type="RefSeq" id="WP_143172422.1">
    <property type="nucleotide sequence ID" value="NZ_FRAP01000030.1"/>
</dbReference>
<reference evidence="1 2" key="1">
    <citation type="submission" date="2016-11" db="EMBL/GenBank/DDBJ databases">
        <authorList>
            <person name="Jaros S."/>
            <person name="Januszkiewicz K."/>
            <person name="Wedrychowicz H."/>
        </authorList>
    </citation>
    <scope>NUCLEOTIDE SEQUENCE [LARGE SCALE GENOMIC DNA]</scope>
    <source>
        <strain evidence="1 2">DSM 43832</strain>
    </source>
</reference>
<evidence type="ECO:0000313" key="1">
    <source>
        <dbReference type="EMBL" id="SHL46863.1"/>
    </source>
</evidence>
<organism evidence="1 2">
    <name type="scientific">Pseudonocardia thermophila</name>
    <dbReference type="NCBI Taxonomy" id="1848"/>
    <lineage>
        <taxon>Bacteria</taxon>
        <taxon>Bacillati</taxon>
        <taxon>Actinomycetota</taxon>
        <taxon>Actinomycetes</taxon>
        <taxon>Pseudonocardiales</taxon>
        <taxon>Pseudonocardiaceae</taxon>
        <taxon>Pseudonocardia</taxon>
    </lineage>
</organism>
<dbReference type="Proteomes" id="UP000184363">
    <property type="component" value="Unassembled WGS sequence"/>
</dbReference>
<evidence type="ECO:0000313" key="2">
    <source>
        <dbReference type="Proteomes" id="UP000184363"/>
    </source>
</evidence>